<dbReference type="AlphaFoldDB" id="A0A6B0B6G4"/>
<keyword evidence="1" id="KW-0067">ATP-binding</keyword>
<accession>A0A6B0B6G4</accession>
<organism evidence="1 2">
    <name type="scientific">Staphylococcus aureus</name>
    <dbReference type="NCBI Taxonomy" id="1280"/>
    <lineage>
        <taxon>Bacteria</taxon>
        <taxon>Bacillati</taxon>
        <taxon>Bacillota</taxon>
        <taxon>Bacilli</taxon>
        <taxon>Bacillales</taxon>
        <taxon>Staphylococcaceae</taxon>
        <taxon>Staphylococcus</taxon>
    </lineage>
</organism>
<protein>
    <submittedName>
        <fullName evidence="1">ABC transporter ATP-binding protein</fullName>
    </submittedName>
</protein>
<feature type="non-terminal residue" evidence="1">
    <location>
        <position position="1"/>
    </location>
</feature>
<dbReference type="GO" id="GO:0005524">
    <property type="term" value="F:ATP binding"/>
    <property type="evidence" value="ECO:0007669"/>
    <property type="project" value="UniProtKB-KW"/>
</dbReference>
<reference evidence="1 2" key="1">
    <citation type="submission" date="2019-11" db="EMBL/GenBank/DDBJ databases">
        <title>Implementation of targeted gown and glove precautions to prevent Staphylococcus aureus acquisition in community-based nursing homes.</title>
        <authorList>
            <person name="Stine O.C."/>
        </authorList>
    </citation>
    <scope>NUCLEOTIDE SEQUENCE [LARGE SCALE GENOMIC DNA]</scope>
    <source>
        <strain evidence="1 2">S_4031.LGMP.AI</strain>
    </source>
</reference>
<dbReference type="Proteomes" id="UP000433366">
    <property type="component" value="Unassembled WGS sequence"/>
</dbReference>
<evidence type="ECO:0000313" key="2">
    <source>
        <dbReference type="Proteomes" id="UP000433366"/>
    </source>
</evidence>
<keyword evidence="1" id="KW-0547">Nucleotide-binding</keyword>
<name>A0A6B0B6G4_STAAU</name>
<dbReference type="EMBL" id="WPRH01000207">
    <property type="protein sequence ID" value="MVI54801.1"/>
    <property type="molecule type" value="Genomic_DNA"/>
</dbReference>
<comment type="caution">
    <text evidence="1">The sequence shown here is derived from an EMBL/GenBank/DDBJ whole genome shotgun (WGS) entry which is preliminary data.</text>
</comment>
<sequence length="52" mass="5924">HSNIDASYAERVIFIKDGRLYHEIYRGEESQLVFQQRITDSLALVNGGSVNI</sequence>
<evidence type="ECO:0000313" key="1">
    <source>
        <dbReference type="EMBL" id="MVI54801.1"/>
    </source>
</evidence>
<gene>
    <name evidence="1" type="ORF">GO793_02875</name>
</gene>
<proteinExistence type="predicted"/>